<dbReference type="AlphaFoldDB" id="A0A1Y1U9J2"/>
<comment type="caution">
    <text evidence="2">The sequence shown here is derived from an EMBL/GenBank/DDBJ whole genome shotgun (WGS) entry which is preliminary data.</text>
</comment>
<proteinExistence type="predicted"/>
<gene>
    <name evidence="2" type="ORF">BD324DRAFT_127383</name>
</gene>
<dbReference type="PANTHER" id="PTHR34154">
    <property type="entry name" value="ALKALI-SENSITIVE LINKAGE PROTEIN 1"/>
    <property type="match status" value="1"/>
</dbReference>
<name>A0A1Y1U9J2_9TREE</name>
<dbReference type="Proteomes" id="UP000193218">
    <property type="component" value="Unassembled WGS sequence"/>
</dbReference>
<dbReference type="PANTHER" id="PTHR34154:SF3">
    <property type="entry name" value="ALKALI-SENSITIVE LINKAGE PROTEIN 1"/>
    <property type="match status" value="1"/>
</dbReference>
<reference evidence="2 3" key="1">
    <citation type="submission" date="2017-03" db="EMBL/GenBank/DDBJ databases">
        <title>Widespread Adenine N6-methylation of Active Genes in Fungi.</title>
        <authorList>
            <consortium name="DOE Joint Genome Institute"/>
            <person name="Mondo S.J."/>
            <person name="Dannebaum R.O."/>
            <person name="Kuo R.C."/>
            <person name="Louie K.B."/>
            <person name="Bewick A.J."/>
            <person name="Labutti K."/>
            <person name="Haridas S."/>
            <person name="Kuo A."/>
            <person name="Salamov A."/>
            <person name="Ahrendt S.R."/>
            <person name="Lau R."/>
            <person name="Bowen B.P."/>
            <person name="Lipzen A."/>
            <person name="Sullivan W."/>
            <person name="Andreopoulos W.B."/>
            <person name="Clum A."/>
            <person name="Lindquist E."/>
            <person name="Daum C."/>
            <person name="Northen T.R."/>
            <person name="Ramamoorthy G."/>
            <person name="Schmitz R.J."/>
            <person name="Gryganskyi A."/>
            <person name="Culley D."/>
            <person name="Magnuson J."/>
            <person name="James T.Y."/>
            <person name="O'Malley M.A."/>
            <person name="Stajich J.E."/>
            <person name="Spatafora J.W."/>
            <person name="Visel A."/>
            <person name="Grigoriev I.V."/>
        </authorList>
    </citation>
    <scope>NUCLEOTIDE SEQUENCE [LARGE SCALE GENOMIC DNA]</scope>
    <source>
        <strain evidence="2 3">NRRL Y-17943</strain>
    </source>
</reference>
<protein>
    <recommendedName>
        <fullName evidence="1">Asl1-like glycosyl hydrolase catalytic domain-containing protein</fullName>
    </recommendedName>
</protein>
<evidence type="ECO:0000313" key="3">
    <source>
        <dbReference type="Proteomes" id="UP000193218"/>
    </source>
</evidence>
<dbReference type="InterPro" id="IPR024655">
    <property type="entry name" value="Asl1_glyco_hydro_catalytic"/>
</dbReference>
<dbReference type="GO" id="GO:0009277">
    <property type="term" value="C:fungal-type cell wall"/>
    <property type="evidence" value="ECO:0007669"/>
    <property type="project" value="TreeGrafter"/>
</dbReference>
<organism evidence="2 3">
    <name type="scientific">Kockovaella imperatae</name>
    <dbReference type="NCBI Taxonomy" id="4999"/>
    <lineage>
        <taxon>Eukaryota</taxon>
        <taxon>Fungi</taxon>
        <taxon>Dikarya</taxon>
        <taxon>Basidiomycota</taxon>
        <taxon>Agaricomycotina</taxon>
        <taxon>Tremellomycetes</taxon>
        <taxon>Tremellales</taxon>
        <taxon>Cuniculitremaceae</taxon>
        <taxon>Kockovaella</taxon>
    </lineage>
</organism>
<dbReference type="EMBL" id="NBSH01000013">
    <property type="protein sequence ID" value="ORX34700.1"/>
    <property type="molecule type" value="Genomic_DNA"/>
</dbReference>
<dbReference type="SUPFAM" id="SSF51445">
    <property type="entry name" value="(Trans)glycosidases"/>
    <property type="match status" value="1"/>
</dbReference>
<feature type="domain" description="Asl1-like glycosyl hydrolase catalytic" evidence="1">
    <location>
        <begin position="8"/>
        <end position="200"/>
    </location>
</feature>
<dbReference type="STRING" id="4999.A0A1Y1U9J2"/>
<dbReference type="InterPro" id="IPR017853">
    <property type="entry name" value="GH"/>
</dbReference>
<evidence type="ECO:0000313" key="2">
    <source>
        <dbReference type="EMBL" id="ORX34700.1"/>
    </source>
</evidence>
<evidence type="ECO:0000259" key="1">
    <source>
        <dbReference type="Pfam" id="PF11790"/>
    </source>
</evidence>
<keyword evidence="3" id="KW-1185">Reference proteome</keyword>
<dbReference type="Gene3D" id="3.20.20.80">
    <property type="entry name" value="Glycosidases"/>
    <property type="match status" value="1"/>
</dbReference>
<sequence length="205" mass="23010">MIFDNAMFSNADKLNAGWTEIMGWNEPDLHSSTGVSVPVDPIVAAGQWKTMYDSLKHANPSAKLWSPAVAGDKDWLHRFFGAICPNGLDGCRYAPDYLAIHVYGLTLKSFQDQVNAYHVEFGLPIAVTEYACFSWETKTTPPDNQVSAFMTQTRQWMDSTDWIVKYAWFGAARNPDWLYDVAITNKLMDAGGQLTTLGKQWRSGQ</sequence>
<dbReference type="GO" id="GO:0071966">
    <property type="term" value="P:fungal-type cell wall polysaccharide metabolic process"/>
    <property type="evidence" value="ECO:0007669"/>
    <property type="project" value="TreeGrafter"/>
</dbReference>
<dbReference type="OrthoDB" id="5959761at2759"/>
<dbReference type="InParanoid" id="A0A1Y1U9J2"/>
<dbReference type="InterPro" id="IPR053183">
    <property type="entry name" value="ASL1"/>
</dbReference>
<dbReference type="RefSeq" id="XP_021868942.1">
    <property type="nucleotide sequence ID" value="XM_022011978.1"/>
</dbReference>
<accession>A0A1Y1U9J2</accession>
<dbReference type="GeneID" id="33553786"/>
<dbReference type="Pfam" id="PF11790">
    <property type="entry name" value="Glyco_hydro_cc"/>
    <property type="match status" value="1"/>
</dbReference>